<evidence type="ECO:0000256" key="6">
    <source>
        <dbReference type="PROSITE-ProRule" id="PRU00094"/>
    </source>
</evidence>
<dbReference type="GO" id="GO:0000978">
    <property type="term" value="F:RNA polymerase II cis-regulatory region sequence-specific DNA binding"/>
    <property type="evidence" value="ECO:0007669"/>
    <property type="project" value="TreeGrafter"/>
</dbReference>
<keyword evidence="5" id="KW-0539">Nucleus</keyword>
<comment type="caution">
    <text evidence="8">The sequence shown here is derived from an EMBL/GenBank/DDBJ whole genome shotgun (WGS) entry which is preliminary data.</text>
</comment>
<keyword evidence="3 6" id="KW-0863">Zinc-finger</keyword>
<evidence type="ECO:0000256" key="5">
    <source>
        <dbReference type="ARBA" id="ARBA00023242"/>
    </source>
</evidence>
<dbReference type="OrthoDB" id="515401at2759"/>
<dbReference type="GO" id="GO:0000981">
    <property type="term" value="F:DNA-binding transcription factor activity, RNA polymerase II-specific"/>
    <property type="evidence" value="ECO:0007669"/>
    <property type="project" value="TreeGrafter"/>
</dbReference>
<dbReference type="Gene3D" id="3.30.50.10">
    <property type="entry name" value="Erythroid Transcription Factor GATA-1, subunit A"/>
    <property type="match status" value="1"/>
</dbReference>
<protein>
    <submittedName>
        <fullName evidence="8">GATA-4 5 6 transcription factor</fullName>
    </submittedName>
</protein>
<dbReference type="GO" id="GO:0008270">
    <property type="term" value="F:zinc ion binding"/>
    <property type="evidence" value="ECO:0007669"/>
    <property type="project" value="UniProtKB-KW"/>
</dbReference>
<dbReference type="InterPro" id="IPR013088">
    <property type="entry name" value="Znf_NHR/GATA"/>
</dbReference>
<keyword evidence="9" id="KW-1185">Reference proteome</keyword>
<organism evidence="8 9">
    <name type="scientific">Tubulinosema ratisbonensis</name>
    <dbReference type="NCBI Taxonomy" id="291195"/>
    <lineage>
        <taxon>Eukaryota</taxon>
        <taxon>Fungi</taxon>
        <taxon>Fungi incertae sedis</taxon>
        <taxon>Microsporidia</taxon>
        <taxon>Tubulinosematoidea</taxon>
        <taxon>Tubulinosematidae</taxon>
        <taxon>Tubulinosema</taxon>
    </lineage>
</organism>
<dbReference type="GO" id="GO:0045944">
    <property type="term" value="P:positive regulation of transcription by RNA polymerase II"/>
    <property type="evidence" value="ECO:0007669"/>
    <property type="project" value="TreeGrafter"/>
</dbReference>
<dbReference type="CDD" id="cd00202">
    <property type="entry name" value="ZnF_GATA"/>
    <property type="match status" value="1"/>
</dbReference>
<evidence type="ECO:0000256" key="4">
    <source>
        <dbReference type="ARBA" id="ARBA00022833"/>
    </source>
</evidence>
<evidence type="ECO:0000256" key="2">
    <source>
        <dbReference type="ARBA" id="ARBA00022723"/>
    </source>
</evidence>
<proteinExistence type="predicted"/>
<dbReference type="VEuPathDB" id="MicrosporidiaDB:TUBRATIS_002490"/>
<dbReference type="Proteomes" id="UP000282876">
    <property type="component" value="Unassembled WGS sequence"/>
</dbReference>
<keyword evidence="4" id="KW-0862">Zinc</keyword>
<reference evidence="8 9" key="1">
    <citation type="submission" date="2018-10" db="EMBL/GenBank/DDBJ databases">
        <title>Draft genome sequence of the microsporidian Tubulinosema ratisbonensis.</title>
        <authorList>
            <person name="Polonais V."/>
            <person name="Peyretaillade E."/>
            <person name="Niehus S."/>
            <person name="Wawrzyniak I."/>
            <person name="Franchet A."/>
            <person name="Gaspin C."/>
            <person name="Reichstadt M."/>
            <person name="Belser C."/>
            <person name="Labadie K."/>
            <person name="Delbac F."/>
            <person name="Ferrandon D."/>
        </authorList>
    </citation>
    <scope>NUCLEOTIDE SEQUENCE [LARGE SCALE GENOMIC DNA]</scope>
    <source>
        <strain evidence="8 9">Franzen</strain>
    </source>
</reference>
<dbReference type="STRING" id="291195.A0A437APU7"/>
<gene>
    <name evidence="8" type="ORF">TUBRATIS_002490</name>
</gene>
<dbReference type="EMBL" id="RCSS01000065">
    <property type="protein sequence ID" value="RVD93224.1"/>
    <property type="molecule type" value="Genomic_DNA"/>
</dbReference>
<sequence length="249" mass="29229">MPEKKQSSSDNENYFSKMSNYLNSEQTNKQYNSFPDRRISFTFKDSESFKPSDMVGYQINEKMNSFNFQVIRKTNRICENCGVTTSPSWRKSPCGKFILCNACGLYAKLHKKPRPYISMRNGRTKVAKKTTVPRIICYFCQSVKQVKSRPETNHRLTCEACYQGILLDSQANFYHLAEHNSNVGSNSLYQNNPIFDQSTNFNHTYLDCSSPIVQFNDYNLNNIEEPYPHYEEKYNRIYEENEDEKDKKM</sequence>
<dbReference type="PROSITE" id="PS00344">
    <property type="entry name" value="GATA_ZN_FINGER_1"/>
    <property type="match status" value="1"/>
</dbReference>
<dbReference type="GO" id="GO:0005634">
    <property type="term" value="C:nucleus"/>
    <property type="evidence" value="ECO:0007669"/>
    <property type="project" value="UniProtKB-SubCell"/>
</dbReference>
<dbReference type="InterPro" id="IPR000679">
    <property type="entry name" value="Znf_GATA"/>
</dbReference>
<keyword evidence="2" id="KW-0479">Metal-binding</keyword>
<dbReference type="Pfam" id="PF00320">
    <property type="entry name" value="GATA"/>
    <property type="match status" value="1"/>
</dbReference>
<evidence type="ECO:0000313" key="8">
    <source>
        <dbReference type="EMBL" id="RVD93224.1"/>
    </source>
</evidence>
<dbReference type="SUPFAM" id="SSF57716">
    <property type="entry name" value="Glucocorticoid receptor-like (DNA-binding domain)"/>
    <property type="match status" value="1"/>
</dbReference>
<dbReference type="SMART" id="SM00401">
    <property type="entry name" value="ZnF_GATA"/>
    <property type="match status" value="1"/>
</dbReference>
<dbReference type="GO" id="GO:0000122">
    <property type="term" value="P:negative regulation of transcription by RNA polymerase II"/>
    <property type="evidence" value="ECO:0007669"/>
    <property type="project" value="TreeGrafter"/>
</dbReference>
<evidence type="ECO:0000259" key="7">
    <source>
        <dbReference type="PROSITE" id="PS50114"/>
    </source>
</evidence>
<dbReference type="InterPro" id="IPR039355">
    <property type="entry name" value="Transcription_factor_GATA"/>
</dbReference>
<name>A0A437APU7_9MICR</name>
<dbReference type="PANTHER" id="PTHR10071">
    <property type="entry name" value="TRANSCRIPTION FACTOR GATA FAMILY MEMBER"/>
    <property type="match status" value="1"/>
</dbReference>
<dbReference type="PANTHER" id="PTHR10071:SF281">
    <property type="entry name" value="BOX A-BINDING FACTOR-RELATED"/>
    <property type="match status" value="1"/>
</dbReference>
<evidence type="ECO:0000256" key="3">
    <source>
        <dbReference type="ARBA" id="ARBA00022771"/>
    </source>
</evidence>
<dbReference type="AlphaFoldDB" id="A0A437APU7"/>
<feature type="domain" description="GATA-type" evidence="7">
    <location>
        <begin position="72"/>
        <end position="129"/>
    </location>
</feature>
<comment type="subcellular location">
    <subcellularLocation>
        <location evidence="1">Nucleus</location>
    </subcellularLocation>
</comment>
<accession>A0A437APU7</accession>
<dbReference type="PROSITE" id="PS50114">
    <property type="entry name" value="GATA_ZN_FINGER_2"/>
    <property type="match status" value="1"/>
</dbReference>
<evidence type="ECO:0000313" key="9">
    <source>
        <dbReference type="Proteomes" id="UP000282876"/>
    </source>
</evidence>
<evidence type="ECO:0000256" key="1">
    <source>
        <dbReference type="ARBA" id="ARBA00004123"/>
    </source>
</evidence>